<evidence type="ECO:0000256" key="6">
    <source>
        <dbReference type="SAM" id="Phobius"/>
    </source>
</evidence>
<name>A0A7W3FK55_9GAMM</name>
<dbReference type="GO" id="GO:0005886">
    <property type="term" value="C:plasma membrane"/>
    <property type="evidence" value="ECO:0007669"/>
    <property type="project" value="UniProtKB-SubCell"/>
</dbReference>
<reference evidence="9 10" key="1">
    <citation type="submission" date="2020-08" db="EMBL/GenBank/DDBJ databases">
        <title>Stenotrophomonas tumulicola JCM 30961.</title>
        <authorList>
            <person name="Deng Y."/>
        </authorList>
    </citation>
    <scope>NUCLEOTIDE SEQUENCE [LARGE SCALE GENOMIC DNA]</scope>
    <source>
        <strain evidence="9 10">JCM 30961</strain>
    </source>
</reference>
<dbReference type="Pfam" id="PF12704">
    <property type="entry name" value="MacB_PCD"/>
    <property type="match status" value="1"/>
</dbReference>
<dbReference type="InterPro" id="IPR051125">
    <property type="entry name" value="ABC-4/HrtB_transporter"/>
</dbReference>
<evidence type="ECO:0000256" key="4">
    <source>
        <dbReference type="ARBA" id="ARBA00022989"/>
    </source>
</evidence>
<evidence type="ECO:0000313" key="10">
    <source>
        <dbReference type="Proteomes" id="UP000547058"/>
    </source>
</evidence>
<feature type="domain" description="MacB-like periplasmic core" evidence="8">
    <location>
        <begin position="17"/>
        <end position="226"/>
    </location>
</feature>
<feature type="domain" description="ABC3 transporter permease C-terminal" evidence="7">
    <location>
        <begin position="290"/>
        <end position="409"/>
    </location>
</feature>
<organism evidence="9 10">
    <name type="scientific">Stenotrophomonas tumulicola</name>
    <dbReference type="NCBI Taxonomy" id="1685415"/>
    <lineage>
        <taxon>Bacteria</taxon>
        <taxon>Pseudomonadati</taxon>
        <taxon>Pseudomonadota</taxon>
        <taxon>Gammaproteobacteria</taxon>
        <taxon>Lysobacterales</taxon>
        <taxon>Lysobacteraceae</taxon>
        <taxon>Stenotrophomonas</taxon>
    </lineage>
</organism>
<sequence length="417" mass="44370">MIRIAFASLRSRTLSVLLTLVVITLSVCLLLGVERIREQAHAGFASTVSGTDLVVGARSGPVNLLLYSIFHIGDATNNVSWQSYQELAALDDIAWTVPLSLGDSYRGFRVVGTTTGFFEHYKHGAGHPLSLSQGKTFNDLYDTVVGAEVARRLGQQVGDEIVLAHGTGRVTLASHDDKPFRIVGILNRTGTPVDSSVLVSLPAIEAIHLDWRAGVHLRGAAISADDARHQDLTPTSITAFLVGLRSRIATFGVQRQINAYPDEPMLAVMPGVALQQLWGTLGTAEGALRLISGLVVVLGLTSLVALLVATLQERRREMAVLRALGARPAYVAALLVLEAVVVTTAACVLALATLAVVSLAARGWVLDAFGLSIDRIGPNPREWIWLGGVMLAGALAGLFPALLAYRRTLSDGLSPQT</sequence>
<feature type="transmembrane region" description="Helical" evidence="6">
    <location>
        <begin position="330"/>
        <end position="363"/>
    </location>
</feature>
<evidence type="ECO:0000256" key="1">
    <source>
        <dbReference type="ARBA" id="ARBA00004651"/>
    </source>
</evidence>
<evidence type="ECO:0000256" key="5">
    <source>
        <dbReference type="ARBA" id="ARBA00023136"/>
    </source>
</evidence>
<protein>
    <submittedName>
        <fullName evidence="9">ABC transporter permease</fullName>
    </submittedName>
</protein>
<evidence type="ECO:0000313" key="9">
    <source>
        <dbReference type="EMBL" id="MBA8680731.1"/>
    </source>
</evidence>
<keyword evidence="3 6" id="KW-0812">Transmembrane</keyword>
<dbReference type="EMBL" id="JACGXS010000001">
    <property type="protein sequence ID" value="MBA8680731.1"/>
    <property type="molecule type" value="Genomic_DNA"/>
</dbReference>
<evidence type="ECO:0000259" key="8">
    <source>
        <dbReference type="Pfam" id="PF12704"/>
    </source>
</evidence>
<keyword evidence="2" id="KW-1003">Cell membrane</keyword>
<comment type="caution">
    <text evidence="9">The sequence shown here is derived from an EMBL/GenBank/DDBJ whole genome shotgun (WGS) entry which is preliminary data.</text>
</comment>
<proteinExistence type="predicted"/>
<dbReference type="AlphaFoldDB" id="A0A7W3FK55"/>
<accession>A0A7W3FK55</accession>
<dbReference type="RefSeq" id="WP_182337901.1">
    <property type="nucleotide sequence ID" value="NZ_JACGXS010000001.1"/>
</dbReference>
<dbReference type="Proteomes" id="UP000547058">
    <property type="component" value="Unassembled WGS sequence"/>
</dbReference>
<dbReference type="Pfam" id="PF02687">
    <property type="entry name" value="FtsX"/>
    <property type="match status" value="1"/>
</dbReference>
<feature type="transmembrane region" description="Helical" evidence="6">
    <location>
        <begin position="383"/>
        <end position="405"/>
    </location>
</feature>
<evidence type="ECO:0000256" key="3">
    <source>
        <dbReference type="ARBA" id="ARBA00022692"/>
    </source>
</evidence>
<dbReference type="InterPro" id="IPR003838">
    <property type="entry name" value="ABC3_permease_C"/>
</dbReference>
<dbReference type="PANTHER" id="PTHR43738:SF2">
    <property type="entry name" value="ABC TRANSPORTER PERMEASE"/>
    <property type="match status" value="1"/>
</dbReference>
<keyword evidence="4 6" id="KW-1133">Transmembrane helix</keyword>
<dbReference type="InterPro" id="IPR025857">
    <property type="entry name" value="MacB_PCD"/>
</dbReference>
<gene>
    <name evidence="9" type="ORF">H4O11_02790</name>
</gene>
<comment type="subcellular location">
    <subcellularLocation>
        <location evidence="1">Cell membrane</location>
        <topology evidence="1">Multi-pass membrane protein</topology>
    </subcellularLocation>
</comment>
<keyword evidence="10" id="KW-1185">Reference proteome</keyword>
<dbReference type="PANTHER" id="PTHR43738">
    <property type="entry name" value="ABC TRANSPORTER, MEMBRANE PROTEIN"/>
    <property type="match status" value="1"/>
</dbReference>
<evidence type="ECO:0000256" key="2">
    <source>
        <dbReference type="ARBA" id="ARBA00022475"/>
    </source>
</evidence>
<keyword evidence="5 6" id="KW-0472">Membrane</keyword>
<feature type="transmembrane region" description="Helical" evidence="6">
    <location>
        <begin position="290"/>
        <end position="309"/>
    </location>
</feature>
<evidence type="ECO:0000259" key="7">
    <source>
        <dbReference type="Pfam" id="PF02687"/>
    </source>
</evidence>